<dbReference type="EMBL" id="MT144019">
    <property type="protein sequence ID" value="QJA46712.1"/>
    <property type="molecule type" value="Genomic_DNA"/>
</dbReference>
<evidence type="ECO:0000313" key="1">
    <source>
        <dbReference type="EMBL" id="QJA46712.1"/>
    </source>
</evidence>
<organism evidence="1">
    <name type="scientific">viral metagenome</name>
    <dbReference type="NCBI Taxonomy" id="1070528"/>
    <lineage>
        <taxon>unclassified sequences</taxon>
        <taxon>metagenomes</taxon>
        <taxon>organismal metagenomes</taxon>
    </lineage>
</organism>
<sequence>MMTAEQKQIFDKRFPDASAYWLRCELQNEYHLLLKRNPEINTWESRRLEELSQLQFED</sequence>
<dbReference type="EMBL" id="MT144600">
    <property type="protein sequence ID" value="QJH94374.1"/>
    <property type="molecule type" value="Genomic_DNA"/>
</dbReference>
<evidence type="ECO:0000313" key="2">
    <source>
        <dbReference type="EMBL" id="QJH94374.1"/>
    </source>
</evidence>
<protein>
    <submittedName>
        <fullName evidence="1">Uncharacterized protein</fullName>
    </submittedName>
</protein>
<dbReference type="AlphaFoldDB" id="A0A6H1ZGW3"/>
<name>A0A6H1ZGW3_9ZZZZ</name>
<accession>A0A6H1ZGW3</accession>
<proteinExistence type="predicted"/>
<reference evidence="1" key="1">
    <citation type="submission" date="2020-03" db="EMBL/GenBank/DDBJ databases">
        <title>The deep terrestrial virosphere.</title>
        <authorList>
            <person name="Holmfeldt K."/>
            <person name="Nilsson E."/>
            <person name="Simone D."/>
            <person name="Lopez-Fernandez M."/>
            <person name="Wu X."/>
            <person name="de Brujin I."/>
            <person name="Lundin D."/>
            <person name="Andersson A."/>
            <person name="Bertilsson S."/>
            <person name="Dopson M."/>
        </authorList>
    </citation>
    <scope>NUCLEOTIDE SEQUENCE</scope>
    <source>
        <strain evidence="1">TM448A00520</strain>
        <strain evidence="2">TM448B00218</strain>
    </source>
</reference>
<gene>
    <name evidence="1" type="ORF">TM448A00520_0021</name>
    <name evidence="2" type="ORF">TM448B00218_0017</name>
</gene>